<name>A0ABV3GVJ1_9ACTN</name>
<dbReference type="Pfam" id="PF00582">
    <property type="entry name" value="Usp"/>
    <property type="match status" value="2"/>
</dbReference>
<comment type="similarity">
    <text evidence="1">Belongs to the universal stress protein A family.</text>
</comment>
<evidence type="ECO:0000259" key="2">
    <source>
        <dbReference type="Pfam" id="PF00582"/>
    </source>
</evidence>
<accession>A0ABV3GVJ1</accession>
<dbReference type="PANTHER" id="PTHR46553">
    <property type="entry name" value="ADENINE NUCLEOTIDE ALPHA HYDROLASES-LIKE SUPERFAMILY PROTEIN"/>
    <property type="match status" value="1"/>
</dbReference>
<dbReference type="RefSeq" id="WP_364444604.1">
    <property type="nucleotide sequence ID" value="NZ_JBFARM010000001.1"/>
</dbReference>
<sequence length="286" mass="30286">MIVVGVDGSMTARAAVDWAAADAFRAHLPLRIVHAVDRSPYQVDRSGGSGGGIGGDTLVREGQRVLREAVALARERQPSVEVTTRDLEGSPVAVLREQAERADEIVLGSRGLGGFAGTLLGSVSAQVAGQARCPVVVVRGERRPRQGRIVAGVDDSPTSEPALAYAFQQADLRGSALQVVHAFAPEIARDLDEVRAGRHRVVQKRLRAFRERCPHLEVEETVRFAHPVDALTAASAEADLVVVGSHGRGPFGAAVLGSVSRGVLHHARCTVAVVRAPRADVPAQRT</sequence>
<reference evidence="3 4" key="1">
    <citation type="submission" date="2024-06" db="EMBL/GenBank/DDBJ databases">
        <title>The Natural Products Discovery Center: Release of the First 8490 Sequenced Strains for Exploring Actinobacteria Biosynthetic Diversity.</title>
        <authorList>
            <person name="Kalkreuter E."/>
            <person name="Kautsar S.A."/>
            <person name="Yang D."/>
            <person name="Bader C.D."/>
            <person name="Teijaro C.N."/>
            <person name="Fluegel L."/>
            <person name="Davis C.M."/>
            <person name="Simpson J.R."/>
            <person name="Lauterbach L."/>
            <person name="Steele A.D."/>
            <person name="Gui C."/>
            <person name="Meng S."/>
            <person name="Li G."/>
            <person name="Viehrig K."/>
            <person name="Ye F."/>
            <person name="Su P."/>
            <person name="Kiefer A.F."/>
            <person name="Nichols A."/>
            <person name="Cepeda A.J."/>
            <person name="Yan W."/>
            <person name="Fan B."/>
            <person name="Jiang Y."/>
            <person name="Adhikari A."/>
            <person name="Zheng C.-J."/>
            <person name="Schuster L."/>
            <person name="Cowan T.M."/>
            <person name="Smanski M.J."/>
            <person name="Chevrette M.G."/>
            <person name="De Carvalho L.P.S."/>
            <person name="Shen B."/>
        </authorList>
    </citation>
    <scope>NUCLEOTIDE SEQUENCE [LARGE SCALE GENOMIC DNA]</scope>
    <source>
        <strain evidence="3 4">NPDC049574</strain>
    </source>
</reference>
<dbReference type="SUPFAM" id="SSF52402">
    <property type="entry name" value="Adenine nucleotide alpha hydrolases-like"/>
    <property type="match status" value="2"/>
</dbReference>
<proteinExistence type="inferred from homology"/>
<protein>
    <submittedName>
        <fullName evidence="3">Universal stress protein</fullName>
    </submittedName>
</protein>
<keyword evidence="4" id="KW-1185">Reference proteome</keyword>
<comment type="caution">
    <text evidence="3">The sequence shown here is derived from an EMBL/GenBank/DDBJ whole genome shotgun (WGS) entry which is preliminary data.</text>
</comment>
<organism evidence="3 4">
    <name type="scientific">Nonomuraea bangladeshensis</name>
    <dbReference type="NCBI Taxonomy" id="404385"/>
    <lineage>
        <taxon>Bacteria</taxon>
        <taxon>Bacillati</taxon>
        <taxon>Actinomycetota</taxon>
        <taxon>Actinomycetes</taxon>
        <taxon>Streptosporangiales</taxon>
        <taxon>Streptosporangiaceae</taxon>
        <taxon>Nonomuraea</taxon>
    </lineage>
</organism>
<feature type="domain" description="UspA" evidence="2">
    <location>
        <begin position="2"/>
        <end position="139"/>
    </location>
</feature>
<dbReference type="InterPro" id="IPR006015">
    <property type="entry name" value="Universal_stress_UspA"/>
</dbReference>
<dbReference type="InterPro" id="IPR006016">
    <property type="entry name" value="UspA"/>
</dbReference>
<dbReference type="PANTHER" id="PTHR46553:SF3">
    <property type="entry name" value="ADENINE NUCLEOTIDE ALPHA HYDROLASES-LIKE SUPERFAMILY PROTEIN"/>
    <property type="match status" value="1"/>
</dbReference>
<gene>
    <name evidence="3" type="ORF">AB0K40_02130</name>
</gene>
<dbReference type="Gene3D" id="3.40.50.620">
    <property type="entry name" value="HUPs"/>
    <property type="match status" value="2"/>
</dbReference>
<dbReference type="Proteomes" id="UP001552427">
    <property type="component" value="Unassembled WGS sequence"/>
</dbReference>
<feature type="domain" description="UspA" evidence="2">
    <location>
        <begin position="148"/>
        <end position="275"/>
    </location>
</feature>
<dbReference type="EMBL" id="JBFARM010000001">
    <property type="protein sequence ID" value="MEV4284284.1"/>
    <property type="molecule type" value="Genomic_DNA"/>
</dbReference>
<dbReference type="PRINTS" id="PR01438">
    <property type="entry name" value="UNVRSLSTRESS"/>
</dbReference>
<evidence type="ECO:0000313" key="4">
    <source>
        <dbReference type="Proteomes" id="UP001552427"/>
    </source>
</evidence>
<dbReference type="InterPro" id="IPR014729">
    <property type="entry name" value="Rossmann-like_a/b/a_fold"/>
</dbReference>
<evidence type="ECO:0000313" key="3">
    <source>
        <dbReference type="EMBL" id="MEV4284284.1"/>
    </source>
</evidence>
<evidence type="ECO:0000256" key="1">
    <source>
        <dbReference type="ARBA" id="ARBA00008791"/>
    </source>
</evidence>